<dbReference type="EMBL" id="LR788562">
    <property type="protein sequence ID" value="CAB3264424.1"/>
    <property type="molecule type" value="mRNA"/>
</dbReference>
<dbReference type="PANTHER" id="PTHR31043:SF3">
    <property type="entry name" value="NEPHROCYSTIN-4"/>
    <property type="match status" value="1"/>
</dbReference>
<dbReference type="InterPro" id="IPR058764">
    <property type="entry name" value="NPHP4_SK"/>
</dbReference>
<feature type="domain" description="NPHP4 Ig-like" evidence="7">
    <location>
        <begin position="959"/>
        <end position="1113"/>
    </location>
</feature>
<dbReference type="GO" id="GO:0097730">
    <property type="term" value="C:non-motile cilium"/>
    <property type="evidence" value="ECO:0007669"/>
    <property type="project" value="InterPro"/>
</dbReference>
<evidence type="ECO:0000259" key="4">
    <source>
        <dbReference type="Pfam" id="PF26186"/>
    </source>
</evidence>
<dbReference type="Pfam" id="PF26189">
    <property type="entry name" value="Ig_NPHP4_2nd"/>
    <property type="match status" value="1"/>
</dbReference>
<evidence type="ECO:0000313" key="8">
    <source>
        <dbReference type="EMBL" id="CAB3264424.1"/>
    </source>
</evidence>
<reference evidence="8" key="1">
    <citation type="submission" date="2020-04" db="EMBL/GenBank/DDBJ databases">
        <authorList>
            <person name="Neveu A P."/>
        </authorList>
    </citation>
    <scope>NUCLEOTIDE SEQUENCE</scope>
    <source>
        <tissue evidence="8">Whole embryo</tissue>
    </source>
</reference>
<evidence type="ECO:0000259" key="7">
    <source>
        <dbReference type="Pfam" id="PF26190"/>
    </source>
</evidence>
<feature type="domain" description="NPHP4 Ig-like" evidence="2">
    <location>
        <begin position="1222"/>
        <end position="1307"/>
    </location>
</feature>
<dbReference type="InterPro" id="IPR029775">
    <property type="entry name" value="NPHP4"/>
</dbReference>
<dbReference type="GO" id="GO:0090090">
    <property type="term" value="P:negative regulation of canonical Wnt signaling pathway"/>
    <property type="evidence" value="ECO:0007669"/>
    <property type="project" value="InterPro"/>
</dbReference>
<evidence type="ECO:0000256" key="1">
    <source>
        <dbReference type="SAM" id="MobiDB-lite"/>
    </source>
</evidence>
<dbReference type="GO" id="GO:0036064">
    <property type="term" value="C:ciliary basal body"/>
    <property type="evidence" value="ECO:0007669"/>
    <property type="project" value="TreeGrafter"/>
</dbReference>
<proteinExistence type="evidence at transcript level"/>
<feature type="domain" description="NPHP4 SK-like" evidence="3">
    <location>
        <begin position="887"/>
        <end position="955"/>
    </location>
</feature>
<sequence length="1409" mass="157775">MIVHKRKSQNFGAIFKNGKLEGKSWSDIVSQWKDVELSRDRVDNPVSSAYQINLQAVTGLLQLNVLDVYNATYQARISMFDVLYHRFVGTTWCSKEVSIGNQQSTVTFNQTAYFHTPIVDSNMIFAIEFFVNQTPKDPLPGDNVAVTKQRSLGWTVLRPFTVGSQLKSSAESDQAPKKLDVFKGSPRALLYMEDPIESNPNLKPVPGCQLTFTLSRHQELSTALNLLPENSLVSAEQRVPGLSETAIKTPQGKDFYIKPKPLIPHIGYIDKLSVDLGVTVDKFEEELCIKVNQDRLKRDSITDDGKKVTVTERRLMVGVHNGFCYVQKPQYVHLEPEAVVGHGRTQSFGRGKRKDVSIISTSPSSRLVLRSRLQLNEMIPDPRVAIVMQLEYVLAVPPNDQRLIKGSMSSLRAQPFTVMLRWAAWSPYEKQMASDVVTVKLNGGCKPNPDSLLFFKNLTNSENEVVNGTIRLSYLTTDQPPSPISVTSFVEDAVSMLSPSAKKPPTGASPKPQPRATKKIDDSFEGYSLEVRHLDTSGELLPVHAPPIRPVAQSAPGLTRASYARLYSAGFPDILDKNGEPAVVVDTSDVMFKPNLDSEVSDPLQANEIVLQFLAFTNPVAAANESSSLPIHSMFFSFQFYRFPSVTTQRLALLRKENGQSRDPCVLRKIESGEQLDEGKPGLEVKYHVDPAHLKIGENASFLRYIATHNLHIDVWDGESLLLLGSLSVPLKHLLRGGQPAVAANHETDVIFSEHCETTPTLTGDLTTGGSVRPLGLSKLFRGKLHVRFGNVGFPSESKTAAMTLLKKSHLVVADMTGCGFPGGSLSSVQTGKQKNGYTPVRVRAKRMAESNQELSELLLVSATKEKNADVDASDKENIAQLSPDVRADRKRKIARMVAVRTMEQSNDSSVTKQTTGQRALVHAQEHNMKLRDLRTVAEYRDRLKEDNIMEILLLSITTRHILRPTLGVAEFVEFQLKNPFSKQQTVTIECDSDELRVITDAREWRYFKSLVGIHTPVEENMFNFDPNSTLPQIFLRPKETVFIPLCYQGYQADHKVATQNPGQQFKPTATSLQPTKTPSSCGTIRSKVVKAVLRTLEGRPLSVLQLSIDPQPHVVDQTFRFYNPEHTFLKKCIRLPPFRSNSTTQDEQFHVICSDPEVVCQTRSLGRDEPREIFIKAPCGESPSIRRFYVSVYNDSFLAVPVQIWQFYVHALQRVDVNCVLGQTSRFSLVLRGMQTGRLVRCFSSHPQELQVFPDEAFLLPPNSVHEINAGVRTTSATSGSRYMYVNVVDTEYHQLLRSWLVAVKTREPVITKEFDIELPRSGGKGCNKMITYTNPYPNRSEFFLMTSRGDLLQFRESQLELGPGEQSTIGLRFASGVKHPGKFPIYIFINDREDKNEETFLVNVTYV</sequence>
<protein>
    <submittedName>
        <fullName evidence="8">Nephrocystin-4</fullName>
    </submittedName>
</protein>
<gene>
    <name evidence="8" type="primary">Nphp4</name>
</gene>
<dbReference type="InterPro" id="IPR058688">
    <property type="entry name" value="Ig_NPHP4_2nd"/>
</dbReference>
<dbReference type="GO" id="GO:0097546">
    <property type="term" value="C:ciliary base"/>
    <property type="evidence" value="ECO:0007669"/>
    <property type="project" value="TreeGrafter"/>
</dbReference>
<feature type="domain" description="NPHP4 C2-like" evidence="4">
    <location>
        <begin position="561"/>
        <end position="793"/>
    </location>
</feature>
<dbReference type="InterPro" id="IPR058685">
    <property type="entry name" value="Ig_NPHP4_4th"/>
</dbReference>
<dbReference type="InterPro" id="IPR058765">
    <property type="entry name" value="NPHP4_C2-like"/>
</dbReference>
<dbReference type="InterPro" id="IPR058687">
    <property type="entry name" value="Ig_NPHP4_1st"/>
</dbReference>
<organism evidence="8">
    <name type="scientific">Phallusia mammillata</name>
    <dbReference type="NCBI Taxonomy" id="59560"/>
    <lineage>
        <taxon>Eukaryota</taxon>
        <taxon>Metazoa</taxon>
        <taxon>Chordata</taxon>
        <taxon>Tunicata</taxon>
        <taxon>Ascidiacea</taxon>
        <taxon>Phlebobranchia</taxon>
        <taxon>Ascidiidae</taxon>
        <taxon>Phallusia</taxon>
    </lineage>
</organism>
<evidence type="ECO:0000259" key="6">
    <source>
        <dbReference type="Pfam" id="PF26189"/>
    </source>
</evidence>
<evidence type="ECO:0000259" key="5">
    <source>
        <dbReference type="Pfam" id="PF26187"/>
    </source>
</evidence>
<feature type="region of interest" description="Disordered" evidence="1">
    <location>
        <begin position="497"/>
        <end position="520"/>
    </location>
</feature>
<dbReference type="InterPro" id="IPR058686">
    <property type="entry name" value="Ig_NPHP4_3rd"/>
</dbReference>
<dbReference type="Pfam" id="PF26173">
    <property type="entry name" value="NPHP4_SK"/>
    <property type="match status" value="1"/>
</dbReference>
<dbReference type="Pfam" id="PF26015">
    <property type="entry name" value="Ig_NPH4_3rd"/>
    <property type="match status" value="1"/>
</dbReference>
<feature type="domain" description="NPHP4 Ig-like" evidence="6">
    <location>
        <begin position="1120"/>
        <end position="1211"/>
    </location>
</feature>
<dbReference type="CDD" id="cd22239">
    <property type="entry name" value="NPHP4"/>
    <property type="match status" value="1"/>
</dbReference>
<dbReference type="Pfam" id="PF26190">
    <property type="entry name" value="Ig_NPHP4_1st"/>
    <property type="match status" value="1"/>
</dbReference>
<accession>A0A6F9DLW2</accession>
<dbReference type="PANTHER" id="PTHR31043">
    <property type="entry name" value="NEPHROCYSTIN-4"/>
    <property type="match status" value="1"/>
</dbReference>
<name>A0A6F9DLW2_9ASCI</name>
<dbReference type="GO" id="GO:1904491">
    <property type="term" value="P:protein localization to ciliary transition zone"/>
    <property type="evidence" value="ECO:0007669"/>
    <property type="project" value="TreeGrafter"/>
</dbReference>
<dbReference type="GO" id="GO:0035869">
    <property type="term" value="C:ciliary transition zone"/>
    <property type="evidence" value="ECO:0007669"/>
    <property type="project" value="TreeGrafter"/>
</dbReference>
<dbReference type="Pfam" id="PF26186">
    <property type="entry name" value="NPHP4_C2_3rd"/>
    <property type="match status" value="1"/>
</dbReference>
<dbReference type="Pfam" id="PF26187">
    <property type="entry name" value="Ig_NPHP4_4th"/>
    <property type="match status" value="1"/>
</dbReference>
<evidence type="ECO:0000259" key="3">
    <source>
        <dbReference type="Pfam" id="PF26173"/>
    </source>
</evidence>
<feature type="domain" description="NPHP4 Ig-like" evidence="5">
    <location>
        <begin position="1314"/>
        <end position="1408"/>
    </location>
</feature>
<evidence type="ECO:0000259" key="2">
    <source>
        <dbReference type="Pfam" id="PF26015"/>
    </source>
</evidence>